<dbReference type="EMBL" id="LUEZ02000046">
    <property type="protein sequence ID" value="RDB23927.1"/>
    <property type="molecule type" value="Genomic_DNA"/>
</dbReference>
<evidence type="ECO:0000256" key="4">
    <source>
        <dbReference type="ARBA" id="ARBA00017286"/>
    </source>
</evidence>
<dbReference type="PANTHER" id="PTHR18829:SF0">
    <property type="entry name" value="PROTEIN YAE1 HOMOLOG"/>
    <property type="match status" value="1"/>
</dbReference>
<dbReference type="Pfam" id="PF09811">
    <property type="entry name" value="Yae1_N"/>
    <property type="match status" value="1"/>
</dbReference>
<evidence type="ECO:0000256" key="8">
    <source>
        <dbReference type="SAM" id="Coils"/>
    </source>
</evidence>
<dbReference type="PANTHER" id="PTHR18829">
    <property type="entry name" value="PROTEIN YAE1 HOMOLOG"/>
    <property type="match status" value="1"/>
</dbReference>
<protein>
    <recommendedName>
        <fullName evidence="5">Protein YAE1</fullName>
    </recommendedName>
    <alternativeName>
        <fullName evidence="4">Protein yae1</fullName>
    </alternativeName>
</protein>
<evidence type="ECO:0000256" key="5">
    <source>
        <dbReference type="ARBA" id="ARBA00018400"/>
    </source>
</evidence>
<keyword evidence="7" id="KW-0539">Nucleus</keyword>
<comment type="similarity">
    <text evidence="3">Belongs to the YAE1 family.</text>
</comment>
<accession>A0A369JTS0</accession>
<reference evidence="10" key="1">
    <citation type="submission" date="2018-04" db="EMBL/GenBank/DDBJ databases">
        <title>Whole genome sequencing of Hypsizygus marmoreus.</title>
        <authorList>
            <person name="Choi I.-G."/>
            <person name="Min B."/>
            <person name="Kim J.-G."/>
            <person name="Kim S."/>
            <person name="Oh Y.-L."/>
            <person name="Kong W.-S."/>
            <person name="Park H."/>
            <person name="Jeong J."/>
            <person name="Song E.-S."/>
        </authorList>
    </citation>
    <scope>NUCLEOTIDE SEQUENCE [LARGE SCALE GENOMIC DNA]</scope>
    <source>
        <strain evidence="10">51987-8</strain>
    </source>
</reference>
<feature type="coiled-coil region" evidence="8">
    <location>
        <begin position="122"/>
        <end position="154"/>
    </location>
</feature>
<keyword evidence="8" id="KW-0175">Coiled coil</keyword>
<dbReference type="InterPro" id="IPR019191">
    <property type="entry name" value="Essential_protein_Yae1_N"/>
</dbReference>
<feature type="domain" description="Essential protein Yae1 N-terminal" evidence="9">
    <location>
        <begin position="34"/>
        <end position="72"/>
    </location>
</feature>
<comment type="caution">
    <text evidence="10">The sequence shown here is derived from an EMBL/GenBank/DDBJ whole genome shotgun (WGS) entry which is preliminary data.</text>
</comment>
<evidence type="ECO:0000313" key="10">
    <source>
        <dbReference type="EMBL" id="RDB23927.1"/>
    </source>
</evidence>
<evidence type="ECO:0000256" key="1">
    <source>
        <dbReference type="ARBA" id="ARBA00004123"/>
    </source>
</evidence>
<dbReference type="GO" id="GO:0005737">
    <property type="term" value="C:cytoplasm"/>
    <property type="evidence" value="ECO:0007669"/>
    <property type="project" value="UniProtKB-SubCell"/>
</dbReference>
<organism evidence="10 11">
    <name type="scientific">Hypsizygus marmoreus</name>
    <name type="common">White beech mushroom</name>
    <name type="synonym">Agaricus marmoreus</name>
    <dbReference type="NCBI Taxonomy" id="39966"/>
    <lineage>
        <taxon>Eukaryota</taxon>
        <taxon>Fungi</taxon>
        <taxon>Dikarya</taxon>
        <taxon>Basidiomycota</taxon>
        <taxon>Agaricomycotina</taxon>
        <taxon>Agaricomycetes</taxon>
        <taxon>Agaricomycetidae</taxon>
        <taxon>Agaricales</taxon>
        <taxon>Tricholomatineae</taxon>
        <taxon>Lyophyllaceae</taxon>
        <taxon>Hypsizygus</taxon>
    </lineage>
</organism>
<comment type="subcellular location">
    <subcellularLocation>
        <location evidence="2">Cytoplasm</location>
    </subcellularLocation>
    <subcellularLocation>
        <location evidence="1">Nucleus</location>
    </subcellularLocation>
</comment>
<dbReference type="Proteomes" id="UP000076154">
    <property type="component" value="Unassembled WGS sequence"/>
</dbReference>
<evidence type="ECO:0000313" key="11">
    <source>
        <dbReference type="Proteomes" id="UP000076154"/>
    </source>
</evidence>
<proteinExistence type="inferred from homology"/>
<dbReference type="STRING" id="39966.A0A369JTS0"/>
<evidence type="ECO:0000256" key="2">
    <source>
        <dbReference type="ARBA" id="ARBA00004496"/>
    </source>
</evidence>
<dbReference type="OrthoDB" id="20086at2759"/>
<dbReference type="InParanoid" id="A0A369JTS0"/>
<keyword evidence="11" id="KW-1185">Reference proteome</keyword>
<dbReference type="GO" id="GO:0005634">
    <property type="term" value="C:nucleus"/>
    <property type="evidence" value="ECO:0007669"/>
    <property type="project" value="UniProtKB-SubCell"/>
</dbReference>
<sequence length="198" mass="21743">MDTPWDDAFDNVVTESFARDVEWTKMSSEFTDVGYREGITAGKEAAVQEGFDAGFADVGAPLGRDLGIVRGRSSAILGFLISAPSTMLGVSEEEKDALIAEAREIAAQLGNIRYSDIEPRDLEAEQHAREHLEMDNEEMEVSEEIEERKKMEGVEDMLVRMSAGENVNAPTRPTAEDVLKLKARLGTLCARLGLSIGY</sequence>
<dbReference type="AlphaFoldDB" id="A0A369JTS0"/>
<dbReference type="InterPro" id="IPR038881">
    <property type="entry name" value="Yae1-like"/>
</dbReference>
<evidence type="ECO:0000256" key="3">
    <source>
        <dbReference type="ARBA" id="ARBA00007096"/>
    </source>
</evidence>
<evidence type="ECO:0000256" key="6">
    <source>
        <dbReference type="ARBA" id="ARBA00022490"/>
    </source>
</evidence>
<name>A0A369JTS0_HYPMA</name>
<keyword evidence="6" id="KW-0963">Cytoplasm</keyword>
<evidence type="ECO:0000259" key="9">
    <source>
        <dbReference type="Pfam" id="PF09811"/>
    </source>
</evidence>
<gene>
    <name evidence="10" type="ORF">Hypma_009245</name>
</gene>
<evidence type="ECO:0000256" key="7">
    <source>
        <dbReference type="ARBA" id="ARBA00023242"/>
    </source>
</evidence>